<dbReference type="GO" id="GO:0080008">
    <property type="term" value="C:Cul4-RING E3 ubiquitin ligase complex"/>
    <property type="evidence" value="ECO:0007669"/>
    <property type="project" value="TreeGrafter"/>
</dbReference>
<proteinExistence type="predicted"/>
<feature type="region of interest" description="Disordered" evidence="3">
    <location>
        <begin position="409"/>
        <end position="450"/>
    </location>
</feature>
<feature type="non-terminal residue" evidence="4">
    <location>
        <position position="1"/>
    </location>
</feature>
<feature type="non-terminal residue" evidence="4">
    <location>
        <position position="550"/>
    </location>
</feature>
<evidence type="ECO:0000256" key="2">
    <source>
        <dbReference type="ARBA" id="ARBA00023242"/>
    </source>
</evidence>
<feature type="compositionally biased region" description="Low complexity" evidence="3">
    <location>
        <begin position="283"/>
        <end position="304"/>
    </location>
</feature>
<protein>
    <submittedName>
        <fullName evidence="4">Uncharacterized protein</fullName>
    </submittedName>
</protein>
<feature type="compositionally biased region" description="Pro residues" evidence="3">
    <location>
        <begin position="98"/>
        <end position="107"/>
    </location>
</feature>
<dbReference type="GO" id="GO:0016567">
    <property type="term" value="P:protein ubiquitination"/>
    <property type="evidence" value="ECO:0007669"/>
    <property type="project" value="InterPro"/>
</dbReference>
<dbReference type="PANTHER" id="PTHR13129">
    <property type="entry name" value="VPRBP PROTEIN-RELATED"/>
    <property type="match status" value="1"/>
</dbReference>
<evidence type="ECO:0000256" key="3">
    <source>
        <dbReference type="SAM" id="MobiDB-lite"/>
    </source>
</evidence>
<dbReference type="InterPro" id="IPR011989">
    <property type="entry name" value="ARM-like"/>
</dbReference>
<dbReference type="GO" id="GO:0005634">
    <property type="term" value="C:nucleus"/>
    <property type="evidence" value="ECO:0007669"/>
    <property type="project" value="UniProtKB-SubCell"/>
</dbReference>
<feature type="region of interest" description="Disordered" evidence="3">
    <location>
        <begin position="262"/>
        <end position="304"/>
    </location>
</feature>
<evidence type="ECO:0000256" key="1">
    <source>
        <dbReference type="ARBA" id="ARBA00004123"/>
    </source>
</evidence>
<keyword evidence="2" id="KW-0539">Nucleus</keyword>
<feature type="compositionally biased region" description="Low complexity" evidence="3">
    <location>
        <begin position="424"/>
        <end position="450"/>
    </location>
</feature>
<evidence type="ECO:0000313" key="4">
    <source>
        <dbReference type="EMBL" id="GFR42558.1"/>
    </source>
</evidence>
<dbReference type="InterPro" id="IPR033270">
    <property type="entry name" value="VPRBP/DCAF1"/>
</dbReference>
<evidence type="ECO:0000313" key="5">
    <source>
        <dbReference type="Proteomes" id="UP001054857"/>
    </source>
</evidence>
<keyword evidence="5" id="KW-1185">Reference proteome</keyword>
<comment type="caution">
    <text evidence="4">The sequence shown here is derived from an EMBL/GenBank/DDBJ whole genome shotgun (WGS) entry which is preliminary data.</text>
</comment>
<feature type="compositionally biased region" description="Low complexity" evidence="3">
    <location>
        <begin position="88"/>
        <end position="97"/>
    </location>
</feature>
<name>A0AAD3HJ38_9CHLO</name>
<dbReference type="EMBL" id="BMAR01000003">
    <property type="protein sequence ID" value="GFR42558.1"/>
    <property type="molecule type" value="Genomic_DNA"/>
</dbReference>
<feature type="compositionally biased region" description="Low complexity" evidence="3">
    <location>
        <begin position="262"/>
        <end position="274"/>
    </location>
</feature>
<comment type="subcellular location">
    <subcellularLocation>
        <location evidence="1">Nucleus</location>
    </subcellularLocation>
</comment>
<organism evidence="4 5">
    <name type="scientific">Astrephomene gubernaculifera</name>
    <dbReference type="NCBI Taxonomy" id="47775"/>
    <lineage>
        <taxon>Eukaryota</taxon>
        <taxon>Viridiplantae</taxon>
        <taxon>Chlorophyta</taxon>
        <taxon>core chlorophytes</taxon>
        <taxon>Chlorophyceae</taxon>
        <taxon>CS clade</taxon>
        <taxon>Chlamydomonadales</taxon>
        <taxon>Astrephomenaceae</taxon>
        <taxon>Astrephomene</taxon>
    </lineage>
</organism>
<dbReference type="Proteomes" id="UP001054857">
    <property type="component" value="Unassembled WGS sequence"/>
</dbReference>
<sequence>YPLTEDRCMELIKEWAGEAGEDTPGPADPAPTDEEALLREARSVYATGLLSIAMTNEDYAGQASSSALVPQVAKYLRKTLLDSPPSAPHTAAAAPAPAAAPPAPAAPAPAAATAVAPAPAAPAPPRPPLCHPIAVLRRLRLQYCAALLGCVGEFVDALGPLLVERGAEALLELMRRYGSGAGGGGLLYGSGGGGGADGRMLYDALGACVALTAHRRFSEVFVEAGGVEVVLGLPRNPHTYSGLATLLYSLAAAPLAFERLLTPSPSTSTTTTTSAAVEGSSDPTATAGPTTTTTTTTTTAGGSGNGNAAAVVSAALSLLSCGQDGARRTAVSFLSAIMTVPATLREFQGQEGVRRMLNLLRALLTGVRGAAAAAPDLRTERQVGYYAALTLRMFIAAHLVLHVSHLRRSLTHPPSSSAPPPSASSPQDPTSPSATATAPTAPTTTTTTTAPAVLPYYRPVDTSREALDALTSSLECDRRLAEAFARCRWPALELLLDAGAPGVLLELVSELPHERWFHETMQAALEGLRMLTQAPLARKAVLGAVVTLGG</sequence>
<dbReference type="AlphaFoldDB" id="A0AAD3HJ38"/>
<gene>
    <name evidence="4" type="ORF">Agub_g3469</name>
</gene>
<dbReference type="Gene3D" id="1.25.10.10">
    <property type="entry name" value="Leucine-rich Repeat Variant"/>
    <property type="match status" value="1"/>
</dbReference>
<feature type="region of interest" description="Disordered" evidence="3">
    <location>
        <begin position="86"/>
        <end position="107"/>
    </location>
</feature>
<reference evidence="4 5" key="1">
    <citation type="journal article" date="2021" name="Sci. Rep.">
        <title>Genome sequencing of the multicellular alga Astrephomene provides insights into convergent evolution of germ-soma differentiation.</title>
        <authorList>
            <person name="Yamashita S."/>
            <person name="Yamamoto K."/>
            <person name="Matsuzaki R."/>
            <person name="Suzuki S."/>
            <person name="Yamaguchi H."/>
            <person name="Hirooka S."/>
            <person name="Minakuchi Y."/>
            <person name="Miyagishima S."/>
            <person name="Kawachi M."/>
            <person name="Toyoda A."/>
            <person name="Nozaki H."/>
        </authorList>
    </citation>
    <scope>NUCLEOTIDE SEQUENCE [LARGE SCALE GENOMIC DNA]</scope>
    <source>
        <strain evidence="4 5">NIES-4017</strain>
    </source>
</reference>
<dbReference type="PANTHER" id="PTHR13129:SF4">
    <property type="entry name" value="DDB1- AND CUL4-ASSOCIATED FACTOR 1"/>
    <property type="match status" value="1"/>
</dbReference>
<accession>A0AAD3HJ38</accession>